<proteinExistence type="inferred from homology"/>
<evidence type="ECO:0000313" key="9">
    <source>
        <dbReference type="EMBL" id="KAF2651292.1"/>
    </source>
</evidence>
<feature type="transmembrane region" description="Helical" evidence="7">
    <location>
        <begin position="236"/>
        <end position="257"/>
    </location>
</feature>
<sequence>MAASFATLTPAEQDAMLNGPALQPPPGVSPDFVNPPNQTTLAYGVLAVCASLATIVVAIRVYAKAFCNRKMHIEDYLAILALGLYATIWGLDGITLRKVGGYVHQWNVQLKDLSILLYDLNATAILYGDIIMLLKVGILLEWMRIFVPPGVRNPFFWICCVMICAHISFYVAIMIVEIFSCKPRERNWNRYLEGTCVDEYAVYISSNALNITSDVIILVLPHMVIWKLQIPMQRRIGISLVFAMGVVACICASMRLYYSIRFFRSEDKTYGACNMAVWAWGEMTAGFFVLCMPSVPKAIRNTPWMLRLGILVQRYMPGSGAAATGEKSPNSRRYHFSLRYHAKRRQNRQLETTTSDFSESALMRSDTSSTPGSQSIMEETPHVGQTSNI</sequence>
<dbReference type="EMBL" id="MU004430">
    <property type="protein sequence ID" value="KAF2651292.1"/>
    <property type="molecule type" value="Genomic_DNA"/>
</dbReference>
<comment type="similarity">
    <text evidence="5">Belongs to the SAT4 family.</text>
</comment>
<keyword evidence="2 7" id="KW-0812">Transmembrane</keyword>
<dbReference type="AlphaFoldDB" id="A0A6A6SUP5"/>
<accession>A0A6A6SUP5</accession>
<organism evidence="9 10">
    <name type="scientific">Lophiostoma macrostomum CBS 122681</name>
    <dbReference type="NCBI Taxonomy" id="1314788"/>
    <lineage>
        <taxon>Eukaryota</taxon>
        <taxon>Fungi</taxon>
        <taxon>Dikarya</taxon>
        <taxon>Ascomycota</taxon>
        <taxon>Pezizomycotina</taxon>
        <taxon>Dothideomycetes</taxon>
        <taxon>Pleosporomycetidae</taxon>
        <taxon>Pleosporales</taxon>
        <taxon>Lophiostomataceae</taxon>
        <taxon>Lophiostoma</taxon>
    </lineage>
</organism>
<keyword evidence="3 7" id="KW-1133">Transmembrane helix</keyword>
<dbReference type="InterPro" id="IPR049326">
    <property type="entry name" value="Rhodopsin_dom_fungi"/>
</dbReference>
<evidence type="ECO:0000256" key="7">
    <source>
        <dbReference type="SAM" id="Phobius"/>
    </source>
</evidence>
<dbReference type="InterPro" id="IPR052337">
    <property type="entry name" value="SAT4-like"/>
</dbReference>
<protein>
    <recommendedName>
        <fullName evidence="8">Rhodopsin domain-containing protein</fullName>
    </recommendedName>
</protein>
<evidence type="ECO:0000256" key="4">
    <source>
        <dbReference type="ARBA" id="ARBA00023136"/>
    </source>
</evidence>
<evidence type="ECO:0000256" key="5">
    <source>
        <dbReference type="ARBA" id="ARBA00038359"/>
    </source>
</evidence>
<feature type="compositionally biased region" description="Polar residues" evidence="6">
    <location>
        <begin position="349"/>
        <end position="358"/>
    </location>
</feature>
<feature type="compositionally biased region" description="Polar residues" evidence="6">
    <location>
        <begin position="365"/>
        <end position="389"/>
    </location>
</feature>
<evidence type="ECO:0000256" key="3">
    <source>
        <dbReference type="ARBA" id="ARBA00022989"/>
    </source>
</evidence>
<feature type="transmembrane region" description="Helical" evidence="7">
    <location>
        <begin position="200"/>
        <end position="224"/>
    </location>
</feature>
<dbReference type="Proteomes" id="UP000799324">
    <property type="component" value="Unassembled WGS sequence"/>
</dbReference>
<feature type="transmembrane region" description="Helical" evidence="7">
    <location>
        <begin position="75"/>
        <end position="95"/>
    </location>
</feature>
<feature type="transmembrane region" description="Helical" evidence="7">
    <location>
        <begin position="41"/>
        <end position="63"/>
    </location>
</feature>
<dbReference type="OrthoDB" id="4682787at2759"/>
<evidence type="ECO:0000313" key="10">
    <source>
        <dbReference type="Proteomes" id="UP000799324"/>
    </source>
</evidence>
<evidence type="ECO:0000256" key="1">
    <source>
        <dbReference type="ARBA" id="ARBA00004141"/>
    </source>
</evidence>
<evidence type="ECO:0000256" key="2">
    <source>
        <dbReference type="ARBA" id="ARBA00022692"/>
    </source>
</evidence>
<reference evidence="9" key="1">
    <citation type="journal article" date="2020" name="Stud. Mycol.">
        <title>101 Dothideomycetes genomes: a test case for predicting lifestyles and emergence of pathogens.</title>
        <authorList>
            <person name="Haridas S."/>
            <person name="Albert R."/>
            <person name="Binder M."/>
            <person name="Bloem J."/>
            <person name="Labutti K."/>
            <person name="Salamov A."/>
            <person name="Andreopoulos B."/>
            <person name="Baker S."/>
            <person name="Barry K."/>
            <person name="Bills G."/>
            <person name="Bluhm B."/>
            <person name="Cannon C."/>
            <person name="Castanera R."/>
            <person name="Culley D."/>
            <person name="Daum C."/>
            <person name="Ezra D."/>
            <person name="Gonzalez J."/>
            <person name="Henrissat B."/>
            <person name="Kuo A."/>
            <person name="Liang C."/>
            <person name="Lipzen A."/>
            <person name="Lutzoni F."/>
            <person name="Magnuson J."/>
            <person name="Mondo S."/>
            <person name="Nolan M."/>
            <person name="Ohm R."/>
            <person name="Pangilinan J."/>
            <person name="Park H.-J."/>
            <person name="Ramirez L."/>
            <person name="Alfaro M."/>
            <person name="Sun H."/>
            <person name="Tritt A."/>
            <person name="Yoshinaga Y."/>
            <person name="Zwiers L.-H."/>
            <person name="Turgeon B."/>
            <person name="Goodwin S."/>
            <person name="Spatafora J."/>
            <person name="Crous P."/>
            <person name="Grigoriev I."/>
        </authorList>
    </citation>
    <scope>NUCLEOTIDE SEQUENCE</scope>
    <source>
        <strain evidence="9">CBS 122681</strain>
    </source>
</reference>
<feature type="transmembrane region" description="Helical" evidence="7">
    <location>
        <begin position="155"/>
        <end position="180"/>
    </location>
</feature>
<keyword evidence="10" id="KW-1185">Reference proteome</keyword>
<gene>
    <name evidence="9" type="ORF">K491DRAFT_682314</name>
</gene>
<dbReference type="PANTHER" id="PTHR33048">
    <property type="entry name" value="PTH11-LIKE INTEGRAL MEMBRANE PROTEIN (AFU_ORTHOLOGUE AFUA_5G11245)"/>
    <property type="match status" value="1"/>
</dbReference>
<feature type="region of interest" description="Disordered" evidence="6">
    <location>
        <begin position="345"/>
        <end position="389"/>
    </location>
</feature>
<keyword evidence="4 7" id="KW-0472">Membrane</keyword>
<dbReference type="GO" id="GO:0016020">
    <property type="term" value="C:membrane"/>
    <property type="evidence" value="ECO:0007669"/>
    <property type="project" value="UniProtKB-SubCell"/>
</dbReference>
<name>A0A6A6SUP5_9PLEO</name>
<dbReference type="PANTHER" id="PTHR33048:SF160">
    <property type="entry name" value="SAT4 FAMILY MEMBRANE PROTEIN"/>
    <property type="match status" value="1"/>
</dbReference>
<evidence type="ECO:0000259" key="8">
    <source>
        <dbReference type="Pfam" id="PF20684"/>
    </source>
</evidence>
<comment type="subcellular location">
    <subcellularLocation>
        <location evidence="1">Membrane</location>
        <topology evidence="1">Multi-pass membrane protein</topology>
    </subcellularLocation>
</comment>
<feature type="domain" description="Rhodopsin" evidence="8">
    <location>
        <begin position="59"/>
        <end position="299"/>
    </location>
</feature>
<evidence type="ECO:0000256" key="6">
    <source>
        <dbReference type="SAM" id="MobiDB-lite"/>
    </source>
</evidence>
<dbReference type="Pfam" id="PF20684">
    <property type="entry name" value="Fung_rhodopsin"/>
    <property type="match status" value="1"/>
</dbReference>